<keyword evidence="2" id="KW-1185">Reference proteome</keyword>
<evidence type="ECO:0000313" key="2">
    <source>
        <dbReference type="Proteomes" id="UP000799755"/>
    </source>
</evidence>
<name>A0ACB6QED5_9PLEO</name>
<dbReference type="EMBL" id="MU003533">
    <property type="protein sequence ID" value="KAF2464860.1"/>
    <property type="molecule type" value="Genomic_DNA"/>
</dbReference>
<protein>
    <submittedName>
        <fullName evidence="1">Uncharacterized protein</fullName>
    </submittedName>
</protein>
<proteinExistence type="predicted"/>
<evidence type="ECO:0000313" key="1">
    <source>
        <dbReference type="EMBL" id="KAF2464860.1"/>
    </source>
</evidence>
<dbReference type="Proteomes" id="UP000799755">
    <property type="component" value="Unassembled WGS sequence"/>
</dbReference>
<sequence length="256" mass="29049">MRFEGVIKPGSMTSGVPSYIVLNTPKMNPMQSTASHIFAIPELLEAILIHAATPGQIGPSGNVEDKQLRTCASHGDPEARWGVYNDLEECKKKAEGMQFILVSALRVNRFWNEVIHSSRRIQELLFLKWYGRDMTPEFNPLLAAKFTWVYFHEKPFHGDEAFRKALVRAKASWRQMFPVVPPVQNLNAHEAVLTSYWIHDRWGPIPLKDVGTNDGLRMGLLFDIIECWNGHCTCRSVTLSWMGKLDLEAVPATESE</sequence>
<accession>A0ACB6QED5</accession>
<gene>
    <name evidence="1" type="ORF">BDR25DRAFT_93470</name>
</gene>
<reference evidence="1" key="1">
    <citation type="journal article" date="2020" name="Stud. Mycol.">
        <title>101 Dothideomycetes genomes: a test case for predicting lifestyles and emergence of pathogens.</title>
        <authorList>
            <person name="Haridas S."/>
            <person name="Albert R."/>
            <person name="Binder M."/>
            <person name="Bloem J."/>
            <person name="Labutti K."/>
            <person name="Salamov A."/>
            <person name="Andreopoulos B."/>
            <person name="Baker S."/>
            <person name="Barry K."/>
            <person name="Bills G."/>
            <person name="Bluhm B."/>
            <person name="Cannon C."/>
            <person name="Castanera R."/>
            <person name="Culley D."/>
            <person name="Daum C."/>
            <person name="Ezra D."/>
            <person name="Gonzalez J."/>
            <person name="Henrissat B."/>
            <person name="Kuo A."/>
            <person name="Liang C."/>
            <person name="Lipzen A."/>
            <person name="Lutzoni F."/>
            <person name="Magnuson J."/>
            <person name="Mondo S."/>
            <person name="Nolan M."/>
            <person name="Ohm R."/>
            <person name="Pangilinan J."/>
            <person name="Park H.-J."/>
            <person name="Ramirez L."/>
            <person name="Alfaro M."/>
            <person name="Sun H."/>
            <person name="Tritt A."/>
            <person name="Yoshinaga Y."/>
            <person name="Zwiers L.-H."/>
            <person name="Turgeon B."/>
            <person name="Goodwin S."/>
            <person name="Spatafora J."/>
            <person name="Crous P."/>
            <person name="Grigoriev I."/>
        </authorList>
    </citation>
    <scope>NUCLEOTIDE SEQUENCE</scope>
    <source>
        <strain evidence="1">ATCC 200398</strain>
    </source>
</reference>
<comment type="caution">
    <text evidence="1">The sequence shown here is derived from an EMBL/GenBank/DDBJ whole genome shotgun (WGS) entry which is preliminary data.</text>
</comment>
<organism evidence="1 2">
    <name type="scientific">Lindgomyces ingoldianus</name>
    <dbReference type="NCBI Taxonomy" id="673940"/>
    <lineage>
        <taxon>Eukaryota</taxon>
        <taxon>Fungi</taxon>
        <taxon>Dikarya</taxon>
        <taxon>Ascomycota</taxon>
        <taxon>Pezizomycotina</taxon>
        <taxon>Dothideomycetes</taxon>
        <taxon>Pleosporomycetidae</taxon>
        <taxon>Pleosporales</taxon>
        <taxon>Lindgomycetaceae</taxon>
        <taxon>Lindgomyces</taxon>
    </lineage>
</organism>